<dbReference type="PANTHER" id="PTHR43162">
    <property type="match status" value="1"/>
</dbReference>
<reference evidence="3" key="1">
    <citation type="submission" date="2016-11" db="EMBL/GenBank/DDBJ databases">
        <authorList>
            <person name="Shukria A."/>
            <person name="Stevens D.C."/>
        </authorList>
    </citation>
    <scope>NUCLEOTIDE SEQUENCE [LARGE SCALE GENOMIC DNA]</scope>
    <source>
        <strain evidence="3">Cbfe23</strain>
    </source>
</reference>
<dbReference type="RefSeq" id="WP_071900879.1">
    <property type="nucleotide sequence ID" value="NZ_MPIN01000006.1"/>
</dbReference>
<dbReference type="InterPro" id="IPR051604">
    <property type="entry name" value="Ergot_Alk_Oxidoreductase"/>
</dbReference>
<dbReference type="SUPFAM" id="SSF51735">
    <property type="entry name" value="NAD(P)-binding Rossmann-fold domains"/>
    <property type="match status" value="1"/>
</dbReference>
<dbReference type="InterPro" id="IPR036291">
    <property type="entry name" value="NAD(P)-bd_dom_sf"/>
</dbReference>
<evidence type="ECO:0000259" key="1">
    <source>
        <dbReference type="Pfam" id="PF13460"/>
    </source>
</evidence>
<gene>
    <name evidence="2" type="ORF">BON30_24890</name>
</gene>
<dbReference type="OrthoDB" id="267890at2"/>
<reference evidence="2 3" key="2">
    <citation type="submission" date="2016-12" db="EMBL/GenBank/DDBJ databases">
        <title>Draft Genome Sequence of Cystobacter ferrugineus Strain Cbfe23.</title>
        <authorList>
            <person name="Akbar S."/>
            <person name="Dowd S.E."/>
            <person name="Stevens D.C."/>
        </authorList>
    </citation>
    <scope>NUCLEOTIDE SEQUENCE [LARGE SCALE GENOMIC DNA]</scope>
    <source>
        <strain evidence="2 3">Cbfe23</strain>
    </source>
</reference>
<evidence type="ECO:0000313" key="2">
    <source>
        <dbReference type="EMBL" id="OJH38372.1"/>
    </source>
</evidence>
<dbReference type="PANTHER" id="PTHR43162:SF1">
    <property type="entry name" value="PRESTALK A DIFFERENTIATION PROTEIN A"/>
    <property type="match status" value="1"/>
</dbReference>
<proteinExistence type="predicted"/>
<organism evidence="2 3">
    <name type="scientific">Cystobacter ferrugineus</name>
    <dbReference type="NCBI Taxonomy" id="83449"/>
    <lineage>
        <taxon>Bacteria</taxon>
        <taxon>Pseudomonadati</taxon>
        <taxon>Myxococcota</taxon>
        <taxon>Myxococcia</taxon>
        <taxon>Myxococcales</taxon>
        <taxon>Cystobacterineae</taxon>
        <taxon>Archangiaceae</taxon>
        <taxon>Cystobacter</taxon>
    </lineage>
</organism>
<sequence>MTIQPSHDVSEVILVTGATGNVGRHVVQHLLAAGVPVRATSRRPESVNLPGGVEVVGADLTRPETLPTALAGVHKVFLYAEPRGIDGFVGAARAAGVKHVVLLSSSSVVGAGAETNPIARLHLDVERPLEASGIPWTFIRPGAFATNSLMWVHSIRSDGVVRTPYPEAHSTPIHEEDLAEVAVQALLAPGHENTSYVLGGPESLTQRRQVELIAEAIGRPVRLEVITPARAREEMSRFMPPMGVDTLLRYQALSDGVPQPVQATARDITGRPARTFARWARDHASDFR</sequence>
<dbReference type="InterPro" id="IPR016040">
    <property type="entry name" value="NAD(P)-bd_dom"/>
</dbReference>
<protein>
    <recommendedName>
        <fullName evidence="1">NAD(P)-binding domain-containing protein</fullName>
    </recommendedName>
</protein>
<dbReference type="EMBL" id="MPIN01000006">
    <property type="protein sequence ID" value="OJH38372.1"/>
    <property type="molecule type" value="Genomic_DNA"/>
</dbReference>
<accession>A0A1L9B800</accession>
<comment type="caution">
    <text evidence="2">The sequence shown here is derived from an EMBL/GenBank/DDBJ whole genome shotgun (WGS) entry which is preliminary data.</text>
</comment>
<evidence type="ECO:0000313" key="3">
    <source>
        <dbReference type="Proteomes" id="UP000182229"/>
    </source>
</evidence>
<dbReference type="Pfam" id="PF13460">
    <property type="entry name" value="NAD_binding_10"/>
    <property type="match status" value="1"/>
</dbReference>
<name>A0A1L9B800_9BACT</name>
<keyword evidence="3" id="KW-1185">Reference proteome</keyword>
<dbReference type="AlphaFoldDB" id="A0A1L9B800"/>
<dbReference type="STRING" id="83449.BON30_24890"/>
<dbReference type="Gene3D" id="3.40.50.720">
    <property type="entry name" value="NAD(P)-binding Rossmann-like Domain"/>
    <property type="match status" value="1"/>
</dbReference>
<dbReference type="Proteomes" id="UP000182229">
    <property type="component" value="Unassembled WGS sequence"/>
</dbReference>
<feature type="domain" description="NAD(P)-binding" evidence="1">
    <location>
        <begin position="17"/>
        <end position="188"/>
    </location>
</feature>